<dbReference type="RefSeq" id="WP_140010484.1">
    <property type="nucleotide sequence ID" value="NZ_JBHMDG010000004.1"/>
</dbReference>
<organism evidence="2 3">
    <name type="scientific">Nocardioides plantarum</name>
    <dbReference type="NCBI Taxonomy" id="29299"/>
    <lineage>
        <taxon>Bacteria</taxon>
        <taxon>Bacillati</taxon>
        <taxon>Actinomycetota</taxon>
        <taxon>Actinomycetes</taxon>
        <taxon>Propionibacteriales</taxon>
        <taxon>Nocardioidaceae</taxon>
        <taxon>Nocardioides</taxon>
    </lineage>
</organism>
<evidence type="ECO:0000256" key="1">
    <source>
        <dbReference type="SAM" id="MobiDB-lite"/>
    </source>
</evidence>
<proteinExistence type="predicted"/>
<dbReference type="PANTHER" id="PTHR36454">
    <property type="entry name" value="LMO2823 PROTEIN"/>
    <property type="match status" value="1"/>
</dbReference>
<reference evidence="2 3" key="1">
    <citation type="submission" date="2024-09" db="EMBL/GenBank/DDBJ databases">
        <authorList>
            <person name="Sun Q."/>
            <person name="Mori K."/>
        </authorList>
    </citation>
    <scope>NUCLEOTIDE SEQUENCE [LARGE SCALE GENOMIC DNA]</scope>
    <source>
        <strain evidence="2 3">JCM 9626</strain>
    </source>
</reference>
<dbReference type="Proteomes" id="UP001589750">
    <property type="component" value="Unassembled WGS sequence"/>
</dbReference>
<dbReference type="InterPro" id="IPR008323">
    <property type="entry name" value="UCP033563"/>
</dbReference>
<evidence type="ECO:0000313" key="3">
    <source>
        <dbReference type="Proteomes" id="UP001589750"/>
    </source>
</evidence>
<dbReference type="EMBL" id="JBHMDG010000004">
    <property type="protein sequence ID" value="MFB9312264.1"/>
    <property type="molecule type" value="Genomic_DNA"/>
</dbReference>
<gene>
    <name evidence="2" type="ORF">ACFFRI_04330</name>
</gene>
<dbReference type="Pfam" id="PF06245">
    <property type="entry name" value="DUF1015"/>
    <property type="match status" value="1"/>
</dbReference>
<protein>
    <submittedName>
        <fullName evidence="2">DUF1015 family protein</fullName>
    </submittedName>
</protein>
<name>A0ABV5K9E9_9ACTN</name>
<sequence length="391" mass="42888">MDQAPVTPPLVAGPLRLVPFRALRLADSRISDPASARTLARPYHDVQQRLRTWEQRGFLVHDDTPALYLHEYTVSGITVRGLVGAVDVSHRAHRLDQRAILPHEGIYPAQADDLADRMEEMCINPAPILLVQRSPAPLRELLATVRSGPAEQLIDRAGQLHRWWTLRDPELLARIGELLGPTTALIADGHHRYAAYLKLQARNPGAPTDRGLAMIVDHDDTPLFLGAIHRLLLGSSIRDVADAAAALEITTHETTHEQAVAALGPSTLVATDNETWMVIDLVLDDGRVEVEVLHDLLVPSLAHGPSRITYHHAAQDALRQAGPDRGTAMLMPATTLSQVQQVVEAGRLFPEKATSFQPKPAFGLFIRSWLDERPDPSSPAPPPVTPDLTRS</sequence>
<comment type="caution">
    <text evidence="2">The sequence shown here is derived from an EMBL/GenBank/DDBJ whole genome shotgun (WGS) entry which is preliminary data.</text>
</comment>
<accession>A0ABV5K9E9</accession>
<feature type="compositionally biased region" description="Pro residues" evidence="1">
    <location>
        <begin position="376"/>
        <end position="385"/>
    </location>
</feature>
<dbReference type="PANTHER" id="PTHR36454:SF1">
    <property type="entry name" value="DUF1015 DOMAIN-CONTAINING PROTEIN"/>
    <property type="match status" value="1"/>
</dbReference>
<feature type="region of interest" description="Disordered" evidence="1">
    <location>
        <begin position="371"/>
        <end position="391"/>
    </location>
</feature>
<keyword evidence="3" id="KW-1185">Reference proteome</keyword>
<evidence type="ECO:0000313" key="2">
    <source>
        <dbReference type="EMBL" id="MFB9312264.1"/>
    </source>
</evidence>